<sequence length="42" mass="5101">MQKKTQRGGPIALHDRILIHQYFWDTTLKRFEKRQGKGWALF</sequence>
<comment type="caution">
    <text evidence="1">The sequence shown here is derived from an EMBL/GenBank/DDBJ whole genome shotgun (WGS) entry which is preliminary data.</text>
</comment>
<dbReference type="AlphaFoldDB" id="S7V7Q8"/>
<dbReference type="EMBL" id="ATNM01000153">
    <property type="protein sequence ID" value="EPR66250.1"/>
    <property type="molecule type" value="Genomic_DNA"/>
</dbReference>
<accession>S7V7Q8</accession>
<evidence type="ECO:0000313" key="2">
    <source>
        <dbReference type="Proteomes" id="UP000014974"/>
    </source>
</evidence>
<dbReference type="STRING" id="641524.ADICYQ_4737"/>
<protein>
    <submittedName>
        <fullName evidence="1">Uncharacterized protein</fullName>
    </submittedName>
</protein>
<organism evidence="1 2">
    <name type="scientific">Cyclobacterium qasimii M12-11B</name>
    <dbReference type="NCBI Taxonomy" id="641524"/>
    <lineage>
        <taxon>Bacteria</taxon>
        <taxon>Pseudomonadati</taxon>
        <taxon>Bacteroidota</taxon>
        <taxon>Cytophagia</taxon>
        <taxon>Cytophagales</taxon>
        <taxon>Cyclobacteriaceae</taxon>
        <taxon>Cyclobacterium</taxon>
    </lineage>
</organism>
<gene>
    <name evidence="1" type="ORF">ADICYQ_4737</name>
</gene>
<name>S7V7Q8_9BACT</name>
<dbReference type="Proteomes" id="UP000014974">
    <property type="component" value="Unassembled WGS sequence"/>
</dbReference>
<evidence type="ECO:0000313" key="1">
    <source>
        <dbReference type="EMBL" id="EPR66250.1"/>
    </source>
</evidence>
<proteinExistence type="predicted"/>
<reference evidence="1 2" key="1">
    <citation type="journal article" date="2013" name="Genome Announc.">
        <title>Draft Genome Sequence of Cyclobacterium qasimii Strain M12-11BT, Isolated from Arctic Marine Sediment.</title>
        <authorList>
            <person name="Shivaji S."/>
            <person name="Ara S."/>
            <person name="Singh A."/>
            <person name="Kumar Pinnaka A."/>
        </authorList>
    </citation>
    <scope>NUCLEOTIDE SEQUENCE [LARGE SCALE GENOMIC DNA]</scope>
    <source>
        <strain evidence="1 2">M12-11B</strain>
    </source>
</reference>